<evidence type="ECO:0000259" key="2">
    <source>
        <dbReference type="Pfam" id="PF04965"/>
    </source>
</evidence>
<dbReference type="Pfam" id="PF04965">
    <property type="entry name" value="GPW_gp25"/>
    <property type="match status" value="1"/>
</dbReference>
<keyword evidence="4" id="KW-1185">Reference proteome</keyword>
<gene>
    <name evidence="3" type="ORF">SG34_029240</name>
</gene>
<dbReference type="RefSeq" id="WP_044840463.1">
    <property type="nucleotide sequence ID" value="NZ_CP059733.1"/>
</dbReference>
<feature type="coiled-coil region" evidence="1">
    <location>
        <begin position="72"/>
        <end position="99"/>
    </location>
</feature>
<name>A0AAF0C9J9_9GAMM</name>
<reference evidence="3 4" key="1">
    <citation type="journal article" date="2015" name="Genome Announc.">
        <title>Draft Genome Sequences of Marine Isolates of Thalassomonas viridans and Thalassomonas actiniarum.</title>
        <authorList>
            <person name="Olonade I."/>
            <person name="van Zyl L.J."/>
            <person name="Trindade M."/>
        </authorList>
    </citation>
    <scope>NUCLEOTIDE SEQUENCE [LARGE SCALE GENOMIC DNA]</scope>
    <source>
        <strain evidence="3 4">XOM25</strain>
    </source>
</reference>
<dbReference type="KEGG" id="tvd:SG34_029240"/>
<dbReference type="Proteomes" id="UP000032352">
    <property type="component" value="Chromosome"/>
</dbReference>
<protein>
    <submittedName>
        <fullName evidence="3">GPW/gp25 family protein</fullName>
    </submittedName>
</protein>
<dbReference type="EMBL" id="CP059733">
    <property type="protein sequence ID" value="WDE05325.1"/>
    <property type="molecule type" value="Genomic_DNA"/>
</dbReference>
<dbReference type="InterPro" id="IPR007048">
    <property type="entry name" value="IraD/Gp25-like"/>
</dbReference>
<evidence type="ECO:0000313" key="3">
    <source>
        <dbReference type="EMBL" id="WDE05325.1"/>
    </source>
</evidence>
<organism evidence="3 4">
    <name type="scientific">Thalassomonas viridans</name>
    <dbReference type="NCBI Taxonomy" id="137584"/>
    <lineage>
        <taxon>Bacteria</taxon>
        <taxon>Pseudomonadati</taxon>
        <taxon>Pseudomonadota</taxon>
        <taxon>Gammaproteobacteria</taxon>
        <taxon>Alteromonadales</taxon>
        <taxon>Colwelliaceae</taxon>
        <taxon>Thalassomonas</taxon>
    </lineage>
</organism>
<accession>A0AAF0C9J9</accession>
<feature type="domain" description="IraD/Gp25-like" evidence="2">
    <location>
        <begin position="20"/>
        <end position="112"/>
    </location>
</feature>
<evidence type="ECO:0000313" key="4">
    <source>
        <dbReference type="Proteomes" id="UP000032352"/>
    </source>
</evidence>
<proteinExistence type="predicted"/>
<evidence type="ECO:0000256" key="1">
    <source>
        <dbReference type="SAM" id="Coils"/>
    </source>
</evidence>
<keyword evidence="1" id="KW-0175">Coiled coil</keyword>
<reference evidence="3 4" key="2">
    <citation type="journal article" date="2022" name="Mar. Drugs">
        <title>Bioassay-Guided Fractionation Leads to the Detection of Cholic Acid Generated by the Rare Thalassomonas sp.</title>
        <authorList>
            <person name="Pheiffer F."/>
            <person name="Schneider Y.K."/>
            <person name="Hansen E.H."/>
            <person name="Andersen J.H."/>
            <person name="Isaksson J."/>
            <person name="Busche T."/>
            <person name="R C."/>
            <person name="Kalinowski J."/>
            <person name="Zyl L.V."/>
            <person name="Trindade M."/>
        </authorList>
    </citation>
    <scope>NUCLEOTIDE SEQUENCE [LARGE SCALE GENOMIC DNA]</scope>
    <source>
        <strain evidence="3 4">XOM25</strain>
    </source>
</reference>
<dbReference type="AlphaFoldDB" id="A0AAF0C9J9"/>
<dbReference type="SUPFAM" id="SSF160719">
    <property type="entry name" value="gpW/gp25-like"/>
    <property type="match status" value="1"/>
</dbReference>
<sequence>MVFIRTFIKDYPGDEDTPLLRSIKYNLKQLLESEAPLTVLDRDLKACRQSILAYGVEDIQSLNYQLGKGIFITRIKQLIQDFEQRIENLEITILSNEEKQNAIRFIIAGDLVNGQEFQLNSLLNISDFSITLEDDLV</sequence>